<comment type="caution">
    <text evidence="2">The sequence shown here is derived from an EMBL/GenBank/DDBJ whole genome shotgun (WGS) entry which is preliminary data.</text>
</comment>
<sequence>MPSENGWNPARLDAGSDKLVWITVPGTNVSLQTMRGTPQVIMGAVAADFNAYIEPLRDPDSASYTPTNSVATSNHLNGTAMDLNWDSHPFRKRGTFTAAQMATIRELLDFYEGWIFWAGDWNDPIDEMHWQMGYTTFGRDASNFIARKIRPNGFSTFRRGTVNTADILSHAMGQRLTLDRYRQLLPAVAASLIACQCTTVDRIAMWCAQIGHESGGLYYTEEIASGQAYEGRADLGNTKPGDGVRFKGRSWIQITGRSNYTRLSAWAYEQGHVPDPDVFVDHPERLAADEYAGLGAAWYWTVARPDINALADRRDLEMVTRRINGGLNGIDDRRQRYNRALSMGNQLLTLIGGEDMSPELEQMIRDIHRVLFEPVASQSIYATPGEGPRWRTYELVRNGDGMLHPMFVESAARLGDFTELARVARTAAGQGVNTDPHVVARARNLLAEIGDTNPAMLRAFLASQNGATK</sequence>
<name>A0ABY6RSG2_9MYCO</name>
<dbReference type="InterPro" id="IPR052354">
    <property type="entry name" value="Cell_Wall_Dynamics_Protein"/>
</dbReference>
<proteinExistence type="predicted"/>
<dbReference type="InterPro" id="IPR023346">
    <property type="entry name" value="Lysozyme-like_dom_sf"/>
</dbReference>
<dbReference type="SUPFAM" id="SSF53955">
    <property type="entry name" value="Lysozyme-like"/>
    <property type="match status" value="1"/>
</dbReference>
<dbReference type="Pfam" id="PF13539">
    <property type="entry name" value="Peptidase_M15_4"/>
    <property type="match status" value="1"/>
</dbReference>
<reference evidence="2 3" key="1">
    <citation type="submission" date="2018-09" db="EMBL/GenBank/DDBJ databases">
        <authorList>
            <person name="Tagini F."/>
        </authorList>
    </citation>
    <scope>NUCLEOTIDE SEQUENCE [LARGE SCALE GENOMIC DNA]</scope>
    <source>
        <strain evidence="2 3">MK4</strain>
    </source>
</reference>
<dbReference type="PANTHER" id="PTHR34408">
    <property type="entry name" value="FAMILY PROTEIN, PUTATIVE-RELATED"/>
    <property type="match status" value="1"/>
</dbReference>
<dbReference type="Proteomes" id="UP000271464">
    <property type="component" value="Unassembled WGS sequence"/>
</dbReference>
<dbReference type="EMBL" id="UPHM01000169">
    <property type="protein sequence ID" value="VBA32896.1"/>
    <property type="molecule type" value="Genomic_DNA"/>
</dbReference>
<evidence type="ECO:0000313" key="2">
    <source>
        <dbReference type="EMBL" id="VBA32896.1"/>
    </source>
</evidence>
<accession>A0ABY6RSG2</accession>
<dbReference type="Gene3D" id="1.10.530.10">
    <property type="match status" value="1"/>
</dbReference>
<dbReference type="PANTHER" id="PTHR34408:SF1">
    <property type="entry name" value="GLYCOSYL HYDROLASE FAMILY 19 DOMAIN-CONTAINING PROTEIN HI_1415"/>
    <property type="match status" value="1"/>
</dbReference>
<keyword evidence="3" id="KW-1185">Reference proteome</keyword>
<dbReference type="RefSeq" id="WP_122526648.1">
    <property type="nucleotide sequence ID" value="NZ_UPHM01000169.1"/>
</dbReference>
<organism evidence="2 3">
    <name type="scientific">Mycobacterium persicum</name>
    <dbReference type="NCBI Taxonomy" id="1487726"/>
    <lineage>
        <taxon>Bacteria</taxon>
        <taxon>Bacillati</taxon>
        <taxon>Actinomycetota</taxon>
        <taxon>Actinomycetes</taxon>
        <taxon>Mycobacteriales</taxon>
        <taxon>Mycobacteriaceae</taxon>
        <taxon>Mycobacterium</taxon>
    </lineage>
</organism>
<feature type="domain" description="Peptidase M15C" evidence="1">
    <location>
        <begin position="69"/>
        <end position="132"/>
    </location>
</feature>
<evidence type="ECO:0000313" key="3">
    <source>
        <dbReference type="Proteomes" id="UP000271464"/>
    </source>
</evidence>
<dbReference type="Gene3D" id="3.30.1380.10">
    <property type="match status" value="1"/>
</dbReference>
<dbReference type="SUPFAM" id="SSF55166">
    <property type="entry name" value="Hedgehog/DD-peptidase"/>
    <property type="match status" value="1"/>
</dbReference>
<evidence type="ECO:0000259" key="1">
    <source>
        <dbReference type="Pfam" id="PF13539"/>
    </source>
</evidence>
<dbReference type="InterPro" id="IPR039561">
    <property type="entry name" value="Peptidase_M15C"/>
</dbReference>
<gene>
    <name evidence="2" type="ORF">LAUMK4_05822</name>
</gene>
<protein>
    <recommendedName>
        <fullName evidence="1">Peptidase M15C domain-containing protein</fullName>
    </recommendedName>
</protein>
<dbReference type="InterPro" id="IPR009045">
    <property type="entry name" value="Zn_M74/Hedgehog-like"/>
</dbReference>